<dbReference type="EMBL" id="VJMH01000101">
    <property type="protein sequence ID" value="KAF0719015.1"/>
    <property type="molecule type" value="Genomic_DNA"/>
</dbReference>
<comment type="similarity">
    <text evidence="2">Belongs to the syntaxin family.</text>
</comment>
<keyword evidence="6 10" id="KW-1133">Transmembrane helix</keyword>
<keyword evidence="9 10" id="KW-0472">Membrane</keyword>
<evidence type="ECO:0000313" key="13">
    <source>
        <dbReference type="EMBL" id="VFT78554.1"/>
    </source>
</evidence>
<keyword evidence="8" id="KW-0175">Coiled coil</keyword>
<keyword evidence="14" id="KW-1185">Reference proteome</keyword>
<dbReference type="SMART" id="SM00397">
    <property type="entry name" value="t_SNARE"/>
    <property type="match status" value="1"/>
</dbReference>
<dbReference type="InterPro" id="IPR006012">
    <property type="entry name" value="Syntaxin/epimorphin_CS"/>
</dbReference>
<protein>
    <submittedName>
        <fullName evidence="13">Aste57867_1335 protein</fullName>
    </submittedName>
</protein>
<dbReference type="GO" id="GO:0000149">
    <property type="term" value="F:SNARE binding"/>
    <property type="evidence" value="ECO:0007669"/>
    <property type="project" value="TreeGrafter"/>
</dbReference>
<dbReference type="InterPro" id="IPR045242">
    <property type="entry name" value="Syntaxin"/>
</dbReference>
<dbReference type="CDD" id="cd15845">
    <property type="entry name" value="SNARE_syntaxin16"/>
    <property type="match status" value="1"/>
</dbReference>
<dbReference type="Gene3D" id="1.20.58.70">
    <property type="match status" value="1"/>
</dbReference>
<evidence type="ECO:0000313" key="12">
    <source>
        <dbReference type="EMBL" id="KAF0719015.1"/>
    </source>
</evidence>
<evidence type="ECO:0000256" key="10">
    <source>
        <dbReference type="SAM" id="Phobius"/>
    </source>
</evidence>
<accession>A0A485K4W0</accession>
<dbReference type="GO" id="GO:0006906">
    <property type="term" value="P:vesicle fusion"/>
    <property type="evidence" value="ECO:0007669"/>
    <property type="project" value="TreeGrafter"/>
</dbReference>
<dbReference type="PANTHER" id="PTHR19957:SF83">
    <property type="entry name" value="SYNTAXIN-16"/>
    <property type="match status" value="1"/>
</dbReference>
<organism evidence="13 14">
    <name type="scientific">Aphanomyces stellatus</name>
    <dbReference type="NCBI Taxonomy" id="120398"/>
    <lineage>
        <taxon>Eukaryota</taxon>
        <taxon>Sar</taxon>
        <taxon>Stramenopiles</taxon>
        <taxon>Oomycota</taxon>
        <taxon>Saprolegniomycetes</taxon>
        <taxon>Saprolegniales</taxon>
        <taxon>Verrucalvaceae</taxon>
        <taxon>Aphanomyces</taxon>
    </lineage>
</organism>
<evidence type="ECO:0000259" key="11">
    <source>
        <dbReference type="PROSITE" id="PS50192"/>
    </source>
</evidence>
<keyword evidence="7" id="KW-0333">Golgi apparatus</keyword>
<evidence type="ECO:0000256" key="3">
    <source>
        <dbReference type="ARBA" id="ARBA00022448"/>
    </source>
</evidence>
<evidence type="ECO:0000256" key="1">
    <source>
        <dbReference type="ARBA" id="ARBA00004409"/>
    </source>
</evidence>
<dbReference type="AlphaFoldDB" id="A0A485K4W0"/>
<dbReference type="PROSITE" id="PS00914">
    <property type="entry name" value="SYNTAXIN"/>
    <property type="match status" value="1"/>
</dbReference>
<evidence type="ECO:0000256" key="8">
    <source>
        <dbReference type="ARBA" id="ARBA00023054"/>
    </source>
</evidence>
<keyword evidence="5" id="KW-0653">Protein transport</keyword>
<dbReference type="PROSITE" id="PS50192">
    <property type="entry name" value="T_SNARE"/>
    <property type="match status" value="1"/>
</dbReference>
<dbReference type="Pfam" id="PF05739">
    <property type="entry name" value="SNARE"/>
    <property type="match status" value="1"/>
</dbReference>
<comment type="subcellular location">
    <subcellularLocation>
        <location evidence="1">Golgi apparatus membrane</location>
        <topology evidence="1">Single-pass type IV membrane protein</topology>
    </subcellularLocation>
</comment>
<evidence type="ECO:0000256" key="7">
    <source>
        <dbReference type="ARBA" id="ARBA00023034"/>
    </source>
</evidence>
<evidence type="ECO:0000256" key="5">
    <source>
        <dbReference type="ARBA" id="ARBA00022927"/>
    </source>
</evidence>
<dbReference type="OrthoDB" id="10251371at2759"/>
<dbReference type="GO" id="GO:0031201">
    <property type="term" value="C:SNARE complex"/>
    <property type="evidence" value="ECO:0007669"/>
    <property type="project" value="TreeGrafter"/>
</dbReference>
<evidence type="ECO:0000256" key="6">
    <source>
        <dbReference type="ARBA" id="ARBA00022989"/>
    </source>
</evidence>
<dbReference type="GO" id="GO:0048278">
    <property type="term" value="P:vesicle docking"/>
    <property type="evidence" value="ECO:0007669"/>
    <property type="project" value="TreeGrafter"/>
</dbReference>
<evidence type="ECO:0000256" key="9">
    <source>
        <dbReference type="ARBA" id="ARBA00023136"/>
    </source>
</evidence>
<feature type="domain" description="T-SNARE coiled-coil homology" evidence="11">
    <location>
        <begin position="220"/>
        <end position="282"/>
    </location>
</feature>
<dbReference type="Proteomes" id="UP000332933">
    <property type="component" value="Unassembled WGS sequence"/>
</dbReference>
<reference evidence="12" key="2">
    <citation type="submission" date="2019-06" db="EMBL/GenBank/DDBJ databases">
        <title>Genomics analysis of Aphanomyces spp. identifies a new class of oomycete effector associated with host adaptation.</title>
        <authorList>
            <person name="Gaulin E."/>
        </authorList>
    </citation>
    <scope>NUCLEOTIDE SEQUENCE</scope>
    <source>
        <strain evidence="12">CBS 578.67</strain>
    </source>
</reference>
<feature type="transmembrane region" description="Helical" evidence="10">
    <location>
        <begin position="295"/>
        <end position="311"/>
    </location>
</feature>
<keyword evidence="4 10" id="KW-0812">Transmembrane</keyword>
<reference evidence="13 14" key="1">
    <citation type="submission" date="2019-03" db="EMBL/GenBank/DDBJ databases">
        <authorList>
            <person name="Gaulin E."/>
            <person name="Dumas B."/>
        </authorList>
    </citation>
    <scope>NUCLEOTIDE SEQUENCE [LARGE SCALE GENOMIC DNA]</scope>
    <source>
        <strain evidence="13">CBS 568.67</strain>
    </source>
</reference>
<dbReference type="GO" id="GO:0000139">
    <property type="term" value="C:Golgi membrane"/>
    <property type="evidence" value="ECO:0007669"/>
    <property type="project" value="UniProtKB-SubCell"/>
</dbReference>
<evidence type="ECO:0000256" key="4">
    <source>
        <dbReference type="ARBA" id="ARBA00022692"/>
    </source>
</evidence>
<proteinExistence type="inferred from homology"/>
<evidence type="ECO:0000256" key="2">
    <source>
        <dbReference type="ARBA" id="ARBA00009063"/>
    </source>
</evidence>
<dbReference type="PANTHER" id="PTHR19957">
    <property type="entry name" value="SYNTAXIN"/>
    <property type="match status" value="1"/>
</dbReference>
<dbReference type="EMBL" id="CAADRA010000101">
    <property type="protein sequence ID" value="VFT78554.1"/>
    <property type="molecule type" value="Genomic_DNA"/>
</dbReference>
<dbReference type="GO" id="GO:0006886">
    <property type="term" value="P:intracellular protein transport"/>
    <property type="evidence" value="ECO:0007669"/>
    <property type="project" value="InterPro"/>
</dbReference>
<evidence type="ECO:0000313" key="14">
    <source>
        <dbReference type="Proteomes" id="UP000332933"/>
    </source>
</evidence>
<keyword evidence="3" id="KW-0813">Transport</keyword>
<dbReference type="InterPro" id="IPR010989">
    <property type="entry name" value="SNARE"/>
</dbReference>
<dbReference type="SUPFAM" id="SSF47661">
    <property type="entry name" value="t-snare proteins"/>
    <property type="match status" value="1"/>
</dbReference>
<gene>
    <name evidence="13" type="primary">Aste57867_1335</name>
    <name evidence="12" type="ORF">As57867_001334</name>
    <name evidence="13" type="ORF">ASTE57867_1335</name>
</gene>
<dbReference type="GO" id="GO:0005484">
    <property type="term" value="F:SNAP receptor activity"/>
    <property type="evidence" value="ECO:0007669"/>
    <property type="project" value="InterPro"/>
</dbReference>
<dbReference type="InterPro" id="IPR000727">
    <property type="entry name" value="T_SNARE_dom"/>
</dbReference>
<name>A0A485K4W0_9STRA</name>
<sequence>MAHRDLTNKFRERRSLINRRQQHLLSTKPDSGISPYLVNLFVGSSQKLRRGHENLLRSVEEGSATKLPKPAYAEFVDKTNELTQQLELKMEFLQKIHTRRLMVRFDESEAQQDHEIDVLTREISVLFRHSESSLQKISVNFPPNISTADKQVRVNIQRSLASRLQDMSGRFRKIQREYMSSLQLQRGKSDPFDLDDGFQSKKSHSIVDSSQSMAFASMDDYSIQAREREIQRIAKSIVDLSTVFKDLANMVIDQGTIVDCIDYNMDLVVTRMESGLKELYRAEKYQNNSRSTRCIYMLLMLISLCFCILVLKHAGTYRA</sequence>